<name>A0A2H0W479_9BACT</name>
<dbReference type="Proteomes" id="UP000229056">
    <property type="component" value="Unassembled WGS sequence"/>
</dbReference>
<sequence>MIFCILSLGFVGCPMEPPMETEIMVSAVLQDEADYVLFNDDISNFNQIMIASDAGPVHGTLMYTGEQLSNLKVNFTVDGDLISVDVFSTAKTFEDSDLLGYLIAIGIMNSANDFMFESGMEDSVPFNSLDFYLGEVVDSMTVVATSANGAAFITTFTREGSAIQDNFVLVTESYPLEGGMVTGAGTYPAGKTVTIEATPADGYSFDHWIVNGTDAYNNPGLITMDSDVIVTAVFTQNTVTNYNLSITVEGQGTTTGAGSYAMGTEVTITATPASGWTFDHWVVNGTDAHNNPGTVMMNGDVMVVAVFTQNTVTNYNLSITVEGQGTTTGAGSYAMGTEVTITATPASGWVFDHWMISNTTVYESETVVTVNGNMSIVAVFSTDANPGGLIKVDLTWNGSTLILDAKNANPGSIGLELYHQSGGAPWIERQVFGVDNGNAHDTVTEFRPNILRFGVVSNDNVSIDGYIPIETLTVKINGQNVPIVDSAFQVDVSTLNSK</sequence>
<evidence type="ECO:0000313" key="3">
    <source>
        <dbReference type="Proteomes" id="UP000229056"/>
    </source>
</evidence>
<feature type="domain" description="Bacterial repeat" evidence="1">
    <location>
        <begin position="175"/>
        <end position="237"/>
    </location>
</feature>
<evidence type="ECO:0000259" key="1">
    <source>
        <dbReference type="Pfam" id="PF18998"/>
    </source>
</evidence>
<protein>
    <recommendedName>
        <fullName evidence="1">Bacterial repeat domain-containing protein</fullName>
    </recommendedName>
</protein>
<comment type="caution">
    <text evidence="2">The sequence shown here is derived from an EMBL/GenBank/DDBJ whole genome shotgun (WGS) entry which is preliminary data.</text>
</comment>
<feature type="domain" description="Bacterial repeat" evidence="1">
    <location>
        <begin position="242"/>
        <end position="310"/>
    </location>
</feature>
<feature type="domain" description="Bacterial repeat" evidence="1">
    <location>
        <begin position="315"/>
        <end position="382"/>
    </location>
</feature>
<reference evidence="3" key="1">
    <citation type="submission" date="2017-09" db="EMBL/GenBank/DDBJ databases">
        <title>Depth-based differentiation of microbial function through sediment-hosted aquifers and enrichment of novel symbionts in the deep terrestrial subsurface.</title>
        <authorList>
            <person name="Probst A.J."/>
            <person name="Ladd B."/>
            <person name="Jarett J.K."/>
            <person name="Geller-Mcgrath D.E."/>
            <person name="Sieber C.M.K."/>
            <person name="Emerson J.B."/>
            <person name="Anantharaman K."/>
            <person name="Thomas B.C."/>
            <person name="Malmstrom R."/>
            <person name="Stieglmeier M."/>
            <person name="Klingl A."/>
            <person name="Woyke T."/>
            <person name="Ryan C.M."/>
            <person name="Banfield J.F."/>
        </authorList>
    </citation>
    <scope>NUCLEOTIDE SEQUENCE [LARGE SCALE GENOMIC DNA]</scope>
</reference>
<accession>A0A2H0W479</accession>
<organism evidence="2 3">
    <name type="scientific">Candidatus Buchananbacteria bacterium CG10_big_fil_rev_8_21_14_0_10_33_19</name>
    <dbReference type="NCBI Taxonomy" id="1974525"/>
    <lineage>
        <taxon>Bacteria</taxon>
        <taxon>Candidatus Buchananiibacteriota</taxon>
    </lineage>
</organism>
<dbReference type="AlphaFoldDB" id="A0A2H0W479"/>
<gene>
    <name evidence="2" type="ORF">COT80_01205</name>
</gene>
<proteinExistence type="predicted"/>
<dbReference type="EMBL" id="PEZY01000005">
    <property type="protein sequence ID" value="PIS06172.1"/>
    <property type="molecule type" value="Genomic_DNA"/>
</dbReference>
<dbReference type="InterPro" id="IPR044060">
    <property type="entry name" value="Bacterial_rp_domain"/>
</dbReference>
<dbReference type="Pfam" id="PF18998">
    <property type="entry name" value="Flg_new_2"/>
    <property type="match status" value="3"/>
</dbReference>
<evidence type="ECO:0000313" key="2">
    <source>
        <dbReference type="EMBL" id="PIS06172.1"/>
    </source>
</evidence>